<protein>
    <submittedName>
        <fullName evidence="1">Uncharacterized protein</fullName>
    </submittedName>
</protein>
<dbReference type="RefSeq" id="WP_353721994.1">
    <property type="nucleotide sequence ID" value="NZ_CP159289.1"/>
</dbReference>
<dbReference type="AlphaFoldDB" id="A0AAU8FRS1"/>
<gene>
    <name evidence="1" type="ORF">ABV298_10065</name>
</gene>
<sequence length="176" mass="19104">MLLTVTSLAVRAQFVTGNSLYVKIGTTFSVDSLVLNPIEDLNLSNNYSLMVEHTAVPGNPNASIKKKYVFNNPINFSGNVGVIYDPAELNGNAESLLELANSWSDESGFVTMSGSARDLGKHLVSKDVADLDIRLLTLVNAQSVLPVTLVGFEAEKEGRNVQLCWKTSSETNSDFF</sequence>
<name>A0AAU8FRS1_9BACT</name>
<reference evidence="1" key="1">
    <citation type="submission" date="2024-06" db="EMBL/GenBank/DDBJ databases">
        <title>Sequencing and assembly of the genome of Dyadobacter sp. strain 676, a symbiont of Cyamopsis tetragonoloba.</title>
        <authorList>
            <person name="Guro P."/>
            <person name="Sazanova A."/>
            <person name="Kuznetsova I."/>
            <person name="Belimov A."/>
            <person name="Safronova V."/>
        </authorList>
    </citation>
    <scope>NUCLEOTIDE SEQUENCE</scope>
    <source>
        <strain evidence="1">676</strain>
    </source>
</reference>
<organism evidence="1">
    <name type="scientific">Dyadobacter sp. 676</name>
    <dbReference type="NCBI Taxonomy" id="3088362"/>
    <lineage>
        <taxon>Bacteria</taxon>
        <taxon>Pseudomonadati</taxon>
        <taxon>Bacteroidota</taxon>
        <taxon>Cytophagia</taxon>
        <taxon>Cytophagales</taxon>
        <taxon>Spirosomataceae</taxon>
        <taxon>Dyadobacter</taxon>
    </lineage>
</organism>
<proteinExistence type="predicted"/>
<accession>A0AAU8FRS1</accession>
<evidence type="ECO:0000313" key="1">
    <source>
        <dbReference type="EMBL" id="XCH26711.1"/>
    </source>
</evidence>
<dbReference type="EMBL" id="CP159289">
    <property type="protein sequence ID" value="XCH26711.1"/>
    <property type="molecule type" value="Genomic_DNA"/>
</dbReference>